<dbReference type="InterPro" id="IPR038084">
    <property type="entry name" value="PduO/GlcC-like_sf"/>
</dbReference>
<organism evidence="2 3">
    <name type="scientific">Melioribacter roseus (strain DSM 23840 / JCM 17771 / VKM B-2668 / P3M-2)</name>
    <dbReference type="NCBI Taxonomy" id="1191523"/>
    <lineage>
        <taxon>Bacteria</taxon>
        <taxon>Pseudomonadati</taxon>
        <taxon>Ignavibacteriota</taxon>
        <taxon>Ignavibacteria</taxon>
        <taxon>Ignavibacteriales</taxon>
        <taxon>Melioribacteraceae</taxon>
        <taxon>Melioribacter</taxon>
    </lineage>
</organism>
<keyword evidence="3" id="KW-1185">Reference proteome</keyword>
<feature type="signal peptide" evidence="1">
    <location>
        <begin position="1"/>
        <end position="19"/>
    </location>
</feature>
<dbReference type="HOGENOM" id="CLU_103773_1_2_10"/>
<accession>I6ZV43</accession>
<reference evidence="2 3" key="1">
    <citation type="journal article" date="2013" name="PLoS ONE">
        <title>Genomic analysis of Melioribacter roseus, facultatively anaerobic organotrophic bacterium representing a novel deep lineage within Bacteriodetes/Chlorobi group.</title>
        <authorList>
            <person name="Kadnikov V.V."/>
            <person name="Mardanov A.V."/>
            <person name="Podosokorskaya O.A."/>
            <person name="Gavrilov S.N."/>
            <person name="Kublanov I.V."/>
            <person name="Beletsky A.V."/>
            <person name="Bonch-Osmolovskaya E.A."/>
            <person name="Ravin N.V."/>
        </authorList>
    </citation>
    <scope>NUCLEOTIDE SEQUENCE [LARGE SCALE GENOMIC DNA]</scope>
    <source>
        <strain evidence="3">JCM 17771 / P3M-2</strain>
    </source>
</reference>
<evidence type="ECO:0000256" key="1">
    <source>
        <dbReference type="SAM" id="SignalP"/>
    </source>
</evidence>
<dbReference type="KEGG" id="mro:MROS_2659"/>
<dbReference type="InterPro" id="IPR005624">
    <property type="entry name" value="PduO/GlcC-like"/>
</dbReference>
<dbReference type="OrthoDB" id="9778896at2"/>
<gene>
    <name evidence="2" type="ordered locus">MROS_2659</name>
</gene>
<dbReference type="PANTHER" id="PTHR34309">
    <property type="entry name" value="SLR1406 PROTEIN"/>
    <property type="match status" value="1"/>
</dbReference>
<evidence type="ECO:0000313" key="2">
    <source>
        <dbReference type="EMBL" id="AFN75889.1"/>
    </source>
</evidence>
<dbReference type="SUPFAM" id="SSF143744">
    <property type="entry name" value="GlcG-like"/>
    <property type="match status" value="1"/>
</dbReference>
<dbReference type="RefSeq" id="WP_014857319.1">
    <property type="nucleotide sequence ID" value="NC_018178.1"/>
</dbReference>
<keyword evidence="1" id="KW-0732">Signal</keyword>
<name>I6ZV43_MELRP</name>
<dbReference type="EMBL" id="CP003557">
    <property type="protein sequence ID" value="AFN75889.1"/>
    <property type="molecule type" value="Genomic_DNA"/>
</dbReference>
<proteinExistence type="predicted"/>
<dbReference type="eggNOG" id="COG3193">
    <property type="taxonomic scope" value="Bacteria"/>
</dbReference>
<dbReference type="PANTHER" id="PTHR34309:SF1">
    <property type="entry name" value="PROTEIN GLCG"/>
    <property type="match status" value="1"/>
</dbReference>
<dbReference type="STRING" id="1191523.MROS_2659"/>
<evidence type="ECO:0000313" key="3">
    <source>
        <dbReference type="Proteomes" id="UP000009011"/>
    </source>
</evidence>
<dbReference type="Proteomes" id="UP000009011">
    <property type="component" value="Chromosome"/>
</dbReference>
<dbReference type="Pfam" id="PF03928">
    <property type="entry name" value="HbpS-like"/>
    <property type="match status" value="1"/>
</dbReference>
<protein>
    <submittedName>
        <fullName evidence="2">GlcG</fullName>
    </submittedName>
</protein>
<dbReference type="Gene3D" id="3.30.450.150">
    <property type="entry name" value="Haem-degrading domain"/>
    <property type="match status" value="1"/>
</dbReference>
<dbReference type="PATRIC" id="fig|1191523.3.peg.2794"/>
<dbReference type="InterPro" id="IPR052517">
    <property type="entry name" value="GlcG_carb_metab_protein"/>
</dbReference>
<feature type="chain" id="PRO_5003707444" evidence="1">
    <location>
        <begin position="20"/>
        <end position="157"/>
    </location>
</feature>
<dbReference type="AlphaFoldDB" id="I6ZV43"/>
<sequence>MKIIKLLSLAILFTGAIYGQVATKHAITLELAKKIAVAAENKANQMNIDVVIAIVDDGGNLVYFERMNGAQLGSIKVAKKKAVSAIFFKRPTKAYQERVAGGNNALLSVDEILPFEGGAPLVYENNYIGAIGVSGGTPEQDGIIAEAGAKILEEVAK</sequence>